<sequence>MDLKATADSIRDLTNQFEEAMQPGMGFEVQMKNVQSITRQTDAEMERLGDSARQLAKDFGGDASAQLESFGSIIAQFGPAVAKDNDALASMGHDVSTLSKLMQNDAVGAMDALTTSMLQFGVDLTNPKQAAAEMTRMMNVMAAAGNEGASEVADTSEALKNSGIAAKNANLSFEETNAALQALAQAGSKGSEAGVGLRNVLGKMGGIDIIPRKAQEKLKQLGVDYDIVSDKTLPFATRLRELKKAQGDATLIAQIFGIENEKSAMALLNSIDAQEEMTQAITGTNAASESAAIVMDSQTESISRMTAWVNDLKIGLFNAIGGITPFVIGLGTIAFTIANVAAAATGISKLITFVKSLTIATHLQTAAQWLLNAAFWANPVVWIVAGIAALIATIVVCWNKFEGFRKVVMGVWEVVKGFGGILKDFVIDRIKGIISGLGAMGEAIYKLFTGDFSGAWESAKQGARDLSGYDAAMKAKESFSNMSISGLYDEGAAKGAASWAESQKDKETDKVAGPLEMFQTGGQQGAPPAGTGDGLATGGKKKGGKGSKDGVTLGGSGSGGGKSIVMNITNNFTGFRGTREMAEEVCKVINNKLSDSLAIVS</sequence>
<feature type="compositionally biased region" description="Low complexity" evidence="2">
    <location>
        <begin position="519"/>
        <end position="530"/>
    </location>
</feature>
<keyword evidence="3" id="KW-1133">Transmembrane helix</keyword>
<dbReference type="PANTHER" id="PTHR37813:SF1">
    <property type="entry name" value="FELS-2 PROPHAGE PROTEIN"/>
    <property type="match status" value="1"/>
</dbReference>
<organism evidence="5 6">
    <name type="scientific">Dysgonomonas termitidis</name>
    <dbReference type="NCBI Taxonomy" id="1516126"/>
    <lineage>
        <taxon>Bacteria</taxon>
        <taxon>Pseudomonadati</taxon>
        <taxon>Bacteroidota</taxon>
        <taxon>Bacteroidia</taxon>
        <taxon>Bacteroidales</taxon>
        <taxon>Dysgonomonadaceae</taxon>
        <taxon>Dysgonomonas</taxon>
    </lineage>
</organism>
<reference evidence="6" key="1">
    <citation type="journal article" date="2019" name="Int. J. Syst. Evol. Microbiol.">
        <title>The Global Catalogue of Microorganisms (GCM) 10K type strain sequencing project: providing services to taxonomists for standard genome sequencing and annotation.</title>
        <authorList>
            <consortium name="The Broad Institute Genomics Platform"/>
            <consortium name="The Broad Institute Genome Sequencing Center for Infectious Disease"/>
            <person name="Wu L."/>
            <person name="Ma J."/>
        </authorList>
    </citation>
    <scope>NUCLEOTIDE SEQUENCE [LARGE SCALE GENOMIC DNA]</scope>
    <source>
        <strain evidence="6">CCUG 66188</strain>
    </source>
</reference>
<protein>
    <submittedName>
        <fullName evidence="5">Phage tail tape measure protein</fullName>
    </submittedName>
</protein>
<keyword evidence="1" id="KW-1188">Viral release from host cell</keyword>
<proteinExistence type="predicted"/>
<feature type="transmembrane region" description="Helical" evidence="3">
    <location>
        <begin position="376"/>
        <end position="398"/>
    </location>
</feature>
<keyword evidence="3" id="KW-0472">Membrane</keyword>
<dbReference type="NCBIfam" id="TIGR01760">
    <property type="entry name" value="tape_meas_TP901"/>
    <property type="match status" value="1"/>
</dbReference>
<evidence type="ECO:0000259" key="4">
    <source>
        <dbReference type="Pfam" id="PF10145"/>
    </source>
</evidence>
<feature type="region of interest" description="Disordered" evidence="2">
    <location>
        <begin position="519"/>
        <end position="556"/>
    </location>
</feature>
<comment type="caution">
    <text evidence="5">The sequence shown here is derived from an EMBL/GenBank/DDBJ whole genome shotgun (WGS) entry which is preliminary data.</text>
</comment>
<evidence type="ECO:0000256" key="3">
    <source>
        <dbReference type="SAM" id="Phobius"/>
    </source>
</evidence>
<dbReference type="InterPro" id="IPR010090">
    <property type="entry name" value="Phage_tape_meas"/>
</dbReference>
<name>A0ABV9KTM2_9BACT</name>
<gene>
    <name evidence="5" type="ORF">ACFO6W_07380</name>
</gene>
<dbReference type="PANTHER" id="PTHR37813">
    <property type="entry name" value="FELS-2 PROPHAGE PROTEIN"/>
    <property type="match status" value="1"/>
</dbReference>
<evidence type="ECO:0000256" key="1">
    <source>
        <dbReference type="ARBA" id="ARBA00022612"/>
    </source>
</evidence>
<evidence type="ECO:0000313" key="5">
    <source>
        <dbReference type="EMBL" id="MFC4673509.1"/>
    </source>
</evidence>
<dbReference type="Pfam" id="PF10145">
    <property type="entry name" value="PhageMin_Tail"/>
    <property type="match status" value="1"/>
</dbReference>
<accession>A0ABV9KTM2</accession>
<dbReference type="Proteomes" id="UP001596023">
    <property type="component" value="Unassembled WGS sequence"/>
</dbReference>
<evidence type="ECO:0000256" key="2">
    <source>
        <dbReference type="SAM" id="MobiDB-lite"/>
    </source>
</evidence>
<keyword evidence="3" id="KW-0812">Transmembrane</keyword>
<dbReference type="EMBL" id="JBHSGN010000058">
    <property type="protein sequence ID" value="MFC4673509.1"/>
    <property type="molecule type" value="Genomic_DNA"/>
</dbReference>
<feature type="domain" description="Phage tail tape measure protein" evidence="4">
    <location>
        <begin position="53"/>
        <end position="257"/>
    </location>
</feature>
<dbReference type="RefSeq" id="WP_379994984.1">
    <property type="nucleotide sequence ID" value="NZ_JBHSGN010000058.1"/>
</dbReference>
<keyword evidence="6" id="KW-1185">Reference proteome</keyword>
<feature type="transmembrane region" description="Helical" evidence="3">
    <location>
        <begin position="314"/>
        <end position="338"/>
    </location>
</feature>
<evidence type="ECO:0000313" key="6">
    <source>
        <dbReference type="Proteomes" id="UP001596023"/>
    </source>
</evidence>